<dbReference type="RefSeq" id="WP_244726897.1">
    <property type="nucleotide sequence ID" value="NZ_CP095045.1"/>
</dbReference>
<feature type="transmembrane region" description="Helical" evidence="1">
    <location>
        <begin position="116"/>
        <end position="140"/>
    </location>
</feature>
<feature type="transmembrane region" description="Helical" evidence="1">
    <location>
        <begin position="29"/>
        <end position="46"/>
    </location>
</feature>
<evidence type="ECO:0000256" key="1">
    <source>
        <dbReference type="SAM" id="Phobius"/>
    </source>
</evidence>
<gene>
    <name evidence="2" type="ORF">MUN78_12785</name>
</gene>
<dbReference type="EMBL" id="CP095045">
    <property type="protein sequence ID" value="UOQ56543.1"/>
    <property type="molecule type" value="Genomic_DNA"/>
</dbReference>
<dbReference type="Proteomes" id="UP000831786">
    <property type="component" value="Chromosome"/>
</dbReference>
<protein>
    <submittedName>
        <fullName evidence="2">Uncharacterized protein</fullName>
    </submittedName>
</protein>
<keyword evidence="1" id="KW-0472">Membrane</keyword>
<feature type="transmembrane region" description="Helical" evidence="1">
    <location>
        <begin position="58"/>
        <end position="76"/>
    </location>
</feature>
<reference evidence="2 3" key="1">
    <citation type="submission" date="2022-04" db="EMBL/GenBank/DDBJ databases">
        <title>Leucobacter sp. isolated from rhizosphere of garlic.</title>
        <authorList>
            <person name="Won M."/>
            <person name="Lee C.-M."/>
            <person name="Woen H.-Y."/>
            <person name="Kwon S.-W."/>
        </authorList>
    </citation>
    <scope>NUCLEOTIDE SEQUENCE [LARGE SCALE GENOMIC DNA]</scope>
    <source>
        <strain evidence="2 3">H21R-40</strain>
    </source>
</reference>
<feature type="transmembrane region" description="Helical" evidence="1">
    <location>
        <begin position="152"/>
        <end position="177"/>
    </location>
</feature>
<keyword evidence="3" id="KW-1185">Reference proteome</keyword>
<sequence>MASEGFERFPLRGARAAAGGRRDSSLSRAGALVLAVCIGVGAILFARRSAAAGETVQAWSGLIGGACLALLCIGVAPQAPPRARFRYLNQLVMTRAERPPLDSWVHLAPTRVPRPVLPVALGTAALALLGAAVFAALQLFGAVPRLNESAGAGGLAIGALCCVLLGVGAGWVAWLMLMRGIRGGSYATRPSGVALGAAAVAVRVPGRDVELPWGRIARVSANLGAEGRGETPVIRLDLLPGDGSERTQLLAGTGYAVPVDALWSALRWYHAHPEARWELGRVEGQRRIDGWRADAIAARAGERNVR</sequence>
<evidence type="ECO:0000313" key="2">
    <source>
        <dbReference type="EMBL" id="UOQ56543.1"/>
    </source>
</evidence>
<organism evidence="2 3">
    <name type="scientific">Leucobacter allii</name>
    <dbReference type="NCBI Taxonomy" id="2932247"/>
    <lineage>
        <taxon>Bacteria</taxon>
        <taxon>Bacillati</taxon>
        <taxon>Actinomycetota</taxon>
        <taxon>Actinomycetes</taxon>
        <taxon>Micrococcales</taxon>
        <taxon>Microbacteriaceae</taxon>
        <taxon>Leucobacter</taxon>
    </lineage>
</organism>
<proteinExistence type="predicted"/>
<keyword evidence="1" id="KW-1133">Transmembrane helix</keyword>
<name>A0ABY4FIM4_9MICO</name>
<keyword evidence="1" id="KW-0812">Transmembrane</keyword>
<accession>A0ABY4FIM4</accession>
<evidence type="ECO:0000313" key="3">
    <source>
        <dbReference type="Proteomes" id="UP000831786"/>
    </source>
</evidence>